<dbReference type="Pfam" id="PF04389">
    <property type="entry name" value="Peptidase_M28"/>
    <property type="match status" value="1"/>
</dbReference>
<evidence type="ECO:0000259" key="8">
    <source>
        <dbReference type="Pfam" id="PF04389"/>
    </source>
</evidence>
<organism evidence="9 10">
    <name type="scientific">Maribacter sedimenticola</name>
    <dbReference type="NCBI Taxonomy" id="228956"/>
    <lineage>
        <taxon>Bacteria</taxon>
        <taxon>Pseudomonadati</taxon>
        <taxon>Bacteroidota</taxon>
        <taxon>Flavobacteriia</taxon>
        <taxon>Flavobacteriales</taxon>
        <taxon>Flavobacteriaceae</taxon>
        <taxon>Maribacter</taxon>
    </lineage>
</organism>
<evidence type="ECO:0000313" key="10">
    <source>
        <dbReference type="Proteomes" id="UP000198337"/>
    </source>
</evidence>
<dbReference type="PANTHER" id="PTHR12147">
    <property type="entry name" value="METALLOPEPTIDASE M28 FAMILY MEMBER"/>
    <property type="match status" value="1"/>
</dbReference>
<proteinExistence type="predicted"/>
<dbReference type="EMBL" id="FZNV01000002">
    <property type="protein sequence ID" value="SNR41870.1"/>
    <property type="molecule type" value="Genomic_DNA"/>
</dbReference>
<keyword evidence="10" id="KW-1185">Reference proteome</keyword>
<keyword evidence="6" id="KW-0862">Zinc</keyword>
<dbReference type="SUPFAM" id="SSF53187">
    <property type="entry name" value="Zn-dependent exopeptidases"/>
    <property type="match status" value="1"/>
</dbReference>
<dbReference type="InterPro" id="IPR007484">
    <property type="entry name" value="Peptidase_M28"/>
</dbReference>
<evidence type="ECO:0000256" key="7">
    <source>
        <dbReference type="SAM" id="SignalP"/>
    </source>
</evidence>
<feature type="signal peptide" evidence="7">
    <location>
        <begin position="1"/>
        <end position="21"/>
    </location>
</feature>
<keyword evidence="1" id="KW-0031">Aminopeptidase</keyword>
<keyword evidence="3" id="KW-0479">Metal-binding</keyword>
<evidence type="ECO:0000256" key="4">
    <source>
        <dbReference type="ARBA" id="ARBA00022729"/>
    </source>
</evidence>
<sequence length="498" mass="55190">MKSIKIIFTILGLSISTFVAAQTDSEIAEETVNKNEIEGHIYFLADDALKGRATGSPELKIAASYLANTLRGYGLKPNPKNGTYYQNVDLHHYFLSEDIELSFGGQNYPEVVAFDIDAIDSEEDAIYLNYGLEEDYKGKDVKGKIIIVKAGTPENNELRPALRSRAPKRELAIHNGARGLIEVGSFDTALWPRFKHAFEERTSLTESEKEPLPLFLWVQTSPENLAKLGNESIPIKIKSAGIQNEILKTQNVIGVLEGTDTKLKEEYIIYSAHYDHIGIGTPDAQGDSIYNGARDNAIGTTAVLSMAENLSKYPTKRSALFILFTGEELGLLGSRYYVENPVIPLHQMIYCFNTDGGGYNNTSLATIAGLNRTTAKNKMIKGAKTFGLKALDIDEVAPEEGLFDRSDNVSFARVGIPSPTYSTGFDAFDDEINKYYHQAADEANSLDYDYLVKFYKGYILSGRSIANDPERPYWIKGDKYEAAANVLYSKVPEAPIKN</sequence>
<accession>A0ABY1SFH3</accession>
<keyword evidence="2" id="KW-0645">Protease</keyword>
<dbReference type="InterPro" id="IPR045175">
    <property type="entry name" value="M28_fam"/>
</dbReference>
<protein>
    <submittedName>
        <fullName evidence="9">Peptidase family M28</fullName>
    </submittedName>
</protein>
<evidence type="ECO:0000256" key="2">
    <source>
        <dbReference type="ARBA" id="ARBA00022670"/>
    </source>
</evidence>
<dbReference type="Gene3D" id="3.40.630.10">
    <property type="entry name" value="Zn peptidases"/>
    <property type="match status" value="1"/>
</dbReference>
<feature type="chain" id="PRO_5046249284" evidence="7">
    <location>
        <begin position="22"/>
        <end position="498"/>
    </location>
</feature>
<evidence type="ECO:0000256" key="3">
    <source>
        <dbReference type="ARBA" id="ARBA00022723"/>
    </source>
</evidence>
<keyword evidence="4 7" id="KW-0732">Signal</keyword>
<name>A0ABY1SFH3_9FLAO</name>
<evidence type="ECO:0000256" key="1">
    <source>
        <dbReference type="ARBA" id="ARBA00022438"/>
    </source>
</evidence>
<evidence type="ECO:0000313" key="9">
    <source>
        <dbReference type="EMBL" id="SNR41870.1"/>
    </source>
</evidence>
<dbReference type="SUPFAM" id="SSF52025">
    <property type="entry name" value="PA domain"/>
    <property type="match status" value="1"/>
</dbReference>
<evidence type="ECO:0000256" key="6">
    <source>
        <dbReference type="ARBA" id="ARBA00022833"/>
    </source>
</evidence>
<gene>
    <name evidence="9" type="ORF">SAMN04488009_1540</name>
</gene>
<dbReference type="PANTHER" id="PTHR12147:SF56">
    <property type="entry name" value="AMINOPEPTIDASE YDR415C-RELATED"/>
    <property type="match status" value="1"/>
</dbReference>
<dbReference type="Gene3D" id="3.50.30.30">
    <property type="match status" value="1"/>
</dbReference>
<comment type="caution">
    <text evidence="9">The sequence shown here is derived from an EMBL/GenBank/DDBJ whole genome shotgun (WGS) entry which is preliminary data.</text>
</comment>
<dbReference type="Proteomes" id="UP000198337">
    <property type="component" value="Unassembled WGS sequence"/>
</dbReference>
<feature type="domain" description="Peptidase M28" evidence="8">
    <location>
        <begin position="251"/>
        <end position="454"/>
    </location>
</feature>
<reference evidence="9 10" key="1">
    <citation type="submission" date="2017-06" db="EMBL/GenBank/DDBJ databases">
        <authorList>
            <person name="Varghese N."/>
            <person name="Submissions S."/>
        </authorList>
    </citation>
    <scope>NUCLEOTIDE SEQUENCE [LARGE SCALE GENOMIC DNA]</scope>
    <source>
        <strain evidence="9 10">DSM 19840</strain>
    </source>
</reference>
<evidence type="ECO:0000256" key="5">
    <source>
        <dbReference type="ARBA" id="ARBA00022801"/>
    </source>
</evidence>
<keyword evidence="5" id="KW-0378">Hydrolase</keyword>
<dbReference type="RefSeq" id="WP_089260022.1">
    <property type="nucleotide sequence ID" value="NZ_FZNV01000002.1"/>
</dbReference>
<dbReference type="InterPro" id="IPR046450">
    <property type="entry name" value="PA_dom_sf"/>
</dbReference>